<dbReference type="EMBL" id="QGGB01000012">
    <property type="protein sequence ID" value="PWN05115.1"/>
    <property type="molecule type" value="Genomic_DNA"/>
</dbReference>
<dbReference type="AlphaFoldDB" id="A0A316TQ25"/>
<proteinExistence type="predicted"/>
<dbReference type="SUPFAM" id="SSF101898">
    <property type="entry name" value="NHL repeat"/>
    <property type="match status" value="1"/>
</dbReference>
<gene>
    <name evidence="1" type="ORF">DDZ15_16300</name>
</gene>
<sequence>MNENRIWYIHLKNKLKHLMFIALLSCLWFGCNEVSDRYAPVYEFFPEAELSHVLIEEQKIIEVRIDPVDSSGVIQTLDTMAGGDFLIHIGDSLVTVYNGRQSILILDTETGQTLGQYTFTGRGPGEYQRIDQLLYSNGYFLIVDASLGKVIRFDSRFQFLEEYEIRDMFPQSGFAYRHPLFFYPVNSDPDYLIKKLFLNNPDVNPGFHKRIISIGKQPSGYNRVLMDVNGQGDLLVTAIQMPLLFMYGSDTSVDRLIRLHYSEFEMEEEQVEFDQGVGQRVLVNPPPVEIETDQVIRGRNLISGLLYRDDEVMLIHSGMITLLRTDGNEFHHVKSIRVFDQDGEPFYPMYMAWIDDDIYLSSKFRDYIVRLDPSSLYR</sequence>
<dbReference type="Proteomes" id="UP000245533">
    <property type="component" value="Unassembled WGS sequence"/>
</dbReference>
<evidence type="ECO:0000313" key="2">
    <source>
        <dbReference type="Proteomes" id="UP000245533"/>
    </source>
</evidence>
<name>A0A316TQ25_9BACT</name>
<dbReference type="PROSITE" id="PS51257">
    <property type="entry name" value="PROKAR_LIPOPROTEIN"/>
    <property type="match status" value="1"/>
</dbReference>
<keyword evidence="2" id="KW-1185">Reference proteome</keyword>
<accession>A0A316TQ25</accession>
<comment type="caution">
    <text evidence="1">The sequence shown here is derived from an EMBL/GenBank/DDBJ whole genome shotgun (WGS) entry which is preliminary data.</text>
</comment>
<organism evidence="1 2">
    <name type="scientific">Rhodohalobacter mucosus</name>
    <dbReference type="NCBI Taxonomy" id="2079485"/>
    <lineage>
        <taxon>Bacteria</taxon>
        <taxon>Pseudomonadati</taxon>
        <taxon>Balneolota</taxon>
        <taxon>Balneolia</taxon>
        <taxon>Balneolales</taxon>
        <taxon>Balneolaceae</taxon>
        <taxon>Rhodohalobacter</taxon>
    </lineage>
</organism>
<reference evidence="1 2" key="1">
    <citation type="submission" date="2018-05" db="EMBL/GenBank/DDBJ databases">
        <title>Rhodohalobacter halophilus gen. nov., sp. nov., a moderately halophilic member of the family Balneolaceae.</title>
        <authorList>
            <person name="Liu Z.-W."/>
        </authorList>
    </citation>
    <scope>NUCLEOTIDE SEQUENCE [LARGE SCALE GENOMIC DNA]</scope>
    <source>
        <strain evidence="1 2">8A47</strain>
    </source>
</reference>
<protein>
    <recommendedName>
        <fullName evidence="3">6-bladed beta-propeller protein</fullName>
    </recommendedName>
</protein>
<evidence type="ECO:0000313" key="1">
    <source>
        <dbReference type="EMBL" id="PWN05115.1"/>
    </source>
</evidence>
<evidence type="ECO:0008006" key="3">
    <source>
        <dbReference type="Google" id="ProtNLM"/>
    </source>
</evidence>